<proteinExistence type="predicted"/>
<dbReference type="InterPro" id="IPR000719">
    <property type="entry name" value="Prot_kinase_dom"/>
</dbReference>
<dbReference type="RefSeq" id="XP_024723346.1">
    <property type="nucleotide sequence ID" value="XM_024865597.1"/>
</dbReference>
<dbReference type="GO" id="GO:0004674">
    <property type="term" value="F:protein serine/threonine kinase activity"/>
    <property type="evidence" value="ECO:0007669"/>
    <property type="project" value="TreeGrafter"/>
</dbReference>
<dbReference type="InterPro" id="IPR011009">
    <property type="entry name" value="Kinase-like_dom_sf"/>
</dbReference>
<accession>A0A2T3B8V5</accession>
<reference evidence="2 3" key="1">
    <citation type="journal article" date="2018" name="New Phytol.">
        <title>Comparative genomics and transcriptomics depict ericoid mycorrhizal fungi as versatile saprotrophs and plant mutualists.</title>
        <authorList>
            <person name="Martino E."/>
            <person name="Morin E."/>
            <person name="Grelet G.A."/>
            <person name="Kuo A."/>
            <person name="Kohler A."/>
            <person name="Daghino S."/>
            <person name="Barry K.W."/>
            <person name="Cichocki N."/>
            <person name="Clum A."/>
            <person name="Dockter R.B."/>
            <person name="Hainaut M."/>
            <person name="Kuo R.C."/>
            <person name="LaButti K."/>
            <person name="Lindahl B.D."/>
            <person name="Lindquist E.A."/>
            <person name="Lipzen A."/>
            <person name="Khouja H.R."/>
            <person name="Magnuson J."/>
            <person name="Murat C."/>
            <person name="Ohm R.A."/>
            <person name="Singer S.W."/>
            <person name="Spatafora J.W."/>
            <person name="Wang M."/>
            <person name="Veneault-Fourrey C."/>
            <person name="Henrissat B."/>
            <person name="Grigoriev I.V."/>
            <person name="Martin F.M."/>
            <person name="Perotto S."/>
        </authorList>
    </citation>
    <scope>NUCLEOTIDE SEQUENCE [LARGE SCALE GENOMIC DNA]</scope>
    <source>
        <strain evidence="2 3">ATCC 22711</strain>
    </source>
</reference>
<dbReference type="InParanoid" id="A0A2T3B8V5"/>
<evidence type="ECO:0000259" key="1">
    <source>
        <dbReference type="PROSITE" id="PS50011"/>
    </source>
</evidence>
<evidence type="ECO:0000313" key="2">
    <source>
        <dbReference type="EMBL" id="PSS23300.1"/>
    </source>
</evidence>
<dbReference type="PANTHER" id="PTHR44167">
    <property type="entry name" value="OVARIAN-SPECIFIC SERINE/THREONINE-PROTEIN KINASE LOK-RELATED"/>
    <property type="match status" value="1"/>
</dbReference>
<dbReference type="Proteomes" id="UP000241818">
    <property type="component" value="Unassembled WGS sequence"/>
</dbReference>
<name>A0A2T3B8V5_AMORE</name>
<dbReference type="OrthoDB" id="10252171at2759"/>
<dbReference type="SMART" id="SM00220">
    <property type="entry name" value="S_TKc"/>
    <property type="match status" value="1"/>
</dbReference>
<dbReference type="PROSITE" id="PS50011">
    <property type="entry name" value="PROTEIN_KINASE_DOM"/>
    <property type="match status" value="1"/>
</dbReference>
<dbReference type="SUPFAM" id="SSF56112">
    <property type="entry name" value="Protein kinase-like (PK-like)"/>
    <property type="match status" value="1"/>
</dbReference>
<dbReference type="STRING" id="857342.A0A2T3B8V5"/>
<dbReference type="Pfam" id="PF00069">
    <property type="entry name" value="Pkinase"/>
    <property type="match status" value="1"/>
</dbReference>
<dbReference type="GO" id="GO:0005634">
    <property type="term" value="C:nucleus"/>
    <property type="evidence" value="ECO:0007669"/>
    <property type="project" value="TreeGrafter"/>
</dbReference>
<evidence type="ECO:0000313" key="3">
    <source>
        <dbReference type="Proteomes" id="UP000241818"/>
    </source>
</evidence>
<dbReference type="AlphaFoldDB" id="A0A2T3B8V5"/>
<sequence length="255" mass="28608">MASTIVGKSGRVYVQGEPYFRSTLLALLQEDPEFPPAERIKILRRTGEGIQELHSKNWIHIDVKPDNILVNWTCDKDGNKTVTDVALGDFDIAFKSEGGESRQTPYAIGNAMWRSPEGQTGRGVTKASDIFSFGLVCIYALGGGEMLLINNYQELVKHGISPEQEILTRHFSYFGPVSDGLLKQVNNEKWCVALRGASRIAEEAVKEQPELRFERWGEELGPEAQNMISGMTNPDPTARITIDQVLTHRWWQEST</sequence>
<dbReference type="GO" id="GO:0044773">
    <property type="term" value="P:mitotic DNA damage checkpoint signaling"/>
    <property type="evidence" value="ECO:0007669"/>
    <property type="project" value="TreeGrafter"/>
</dbReference>
<organism evidence="2 3">
    <name type="scientific">Amorphotheca resinae ATCC 22711</name>
    <dbReference type="NCBI Taxonomy" id="857342"/>
    <lineage>
        <taxon>Eukaryota</taxon>
        <taxon>Fungi</taxon>
        <taxon>Dikarya</taxon>
        <taxon>Ascomycota</taxon>
        <taxon>Pezizomycotina</taxon>
        <taxon>Leotiomycetes</taxon>
        <taxon>Helotiales</taxon>
        <taxon>Amorphothecaceae</taxon>
        <taxon>Amorphotheca</taxon>
    </lineage>
</organism>
<dbReference type="GeneID" id="36573678"/>
<dbReference type="Gene3D" id="1.10.510.10">
    <property type="entry name" value="Transferase(Phosphotransferase) domain 1"/>
    <property type="match status" value="1"/>
</dbReference>
<keyword evidence="3" id="KW-1185">Reference proteome</keyword>
<dbReference type="EMBL" id="KZ679008">
    <property type="protein sequence ID" value="PSS23300.1"/>
    <property type="molecule type" value="Genomic_DNA"/>
</dbReference>
<dbReference type="PANTHER" id="PTHR44167:SF24">
    <property type="entry name" value="SERINE_THREONINE-PROTEIN KINASE CHK2"/>
    <property type="match status" value="1"/>
</dbReference>
<protein>
    <recommendedName>
        <fullName evidence="1">Protein kinase domain-containing protein</fullName>
    </recommendedName>
</protein>
<dbReference type="GO" id="GO:0005524">
    <property type="term" value="F:ATP binding"/>
    <property type="evidence" value="ECO:0007669"/>
    <property type="project" value="InterPro"/>
</dbReference>
<gene>
    <name evidence="2" type="ORF">M430DRAFT_273866</name>
</gene>
<feature type="domain" description="Protein kinase" evidence="1">
    <location>
        <begin position="1"/>
        <end position="251"/>
    </location>
</feature>